<dbReference type="STRING" id="1920490.GCA_001895925_00364"/>
<reference evidence="2 3" key="1">
    <citation type="submission" date="2018-02" db="EMBL/GenBank/DDBJ databases">
        <authorList>
            <person name="Cohen D.B."/>
            <person name="Kent A.D."/>
        </authorList>
    </citation>
    <scope>NUCLEOTIDE SEQUENCE [LARGE SCALE GENOMIC DNA]</scope>
    <source>
        <strain evidence="2 3">ULC007</strain>
    </source>
</reference>
<feature type="compositionally biased region" description="Low complexity" evidence="1">
    <location>
        <begin position="29"/>
        <end position="39"/>
    </location>
</feature>
<protein>
    <submittedName>
        <fullName evidence="2">Uncharacterized protein</fullName>
    </submittedName>
</protein>
<name>A0A2T1DDL7_9CYAN</name>
<accession>A0A2T1DDL7</accession>
<dbReference type="AlphaFoldDB" id="A0A2T1DDL7"/>
<dbReference type="RefSeq" id="WP_073072470.1">
    <property type="nucleotide sequence ID" value="NZ_MPPI01000016.1"/>
</dbReference>
<proteinExistence type="predicted"/>
<dbReference type="Proteomes" id="UP000238634">
    <property type="component" value="Unassembled WGS sequence"/>
</dbReference>
<comment type="caution">
    <text evidence="2">The sequence shown here is derived from an EMBL/GenBank/DDBJ whole genome shotgun (WGS) entry which is preliminary data.</text>
</comment>
<dbReference type="OrthoDB" id="508532at2"/>
<gene>
    <name evidence="2" type="ORF">C7B65_14885</name>
</gene>
<reference evidence="2 3" key="2">
    <citation type="submission" date="2018-03" db="EMBL/GenBank/DDBJ databases">
        <title>The ancient ancestry and fast evolution of plastids.</title>
        <authorList>
            <person name="Moore K.R."/>
            <person name="Magnabosco C."/>
            <person name="Momper L."/>
            <person name="Gold D.A."/>
            <person name="Bosak T."/>
            <person name="Fournier G.P."/>
        </authorList>
    </citation>
    <scope>NUCLEOTIDE SEQUENCE [LARGE SCALE GENOMIC DNA]</scope>
    <source>
        <strain evidence="2 3">ULC007</strain>
    </source>
</reference>
<keyword evidence="3" id="KW-1185">Reference proteome</keyword>
<sequence>MKRELRRIEETLHQIDRTATVLAPSDNPASTRSGSSASAIKSVSFELQPKTAKVSSAKVVASPQPATIDDSQIVRQLAPAVTDPAPAMPAPTLEPLKVFVQPFSVEETEAKIPNLPKLKAPSFSSHRNGANPALATNLLIEIQTIVEGWQTELHQILRQIQDLYLEGPIVDGWLESHSREPEVDSSVLRHAEVDRLMDYVEEICSTQDPQNQPVACESPRTGYRLCGLNPDGQLWSCPCPSEQVASLGLAIARHQKLRQLLGRKQDLETRLNHLAQTLVVMHSHLKE</sequence>
<evidence type="ECO:0000256" key="1">
    <source>
        <dbReference type="SAM" id="MobiDB-lite"/>
    </source>
</evidence>
<dbReference type="EMBL" id="PVWG01000016">
    <property type="protein sequence ID" value="PSB18578.1"/>
    <property type="molecule type" value="Genomic_DNA"/>
</dbReference>
<organism evidence="2 3">
    <name type="scientific">Phormidesmis priestleyi ULC007</name>
    <dbReference type="NCBI Taxonomy" id="1920490"/>
    <lineage>
        <taxon>Bacteria</taxon>
        <taxon>Bacillati</taxon>
        <taxon>Cyanobacteriota</taxon>
        <taxon>Cyanophyceae</taxon>
        <taxon>Leptolyngbyales</taxon>
        <taxon>Leptolyngbyaceae</taxon>
        <taxon>Phormidesmis</taxon>
    </lineage>
</organism>
<evidence type="ECO:0000313" key="2">
    <source>
        <dbReference type="EMBL" id="PSB18578.1"/>
    </source>
</evidence>
<evidence type="ECO:0000313" key="3">
    <source>
        <dbReference type="Proteomes" id="UP000238634"/>
    </source>
</evidence>
<feature type="region of interest" description="Disordered" evidence="1">
    <location>
        <begin position="19"/>
        <end position="39"/>
    </location>
</feature>